<dbReference type="GO" id="GO:0030246">
    <property type="term" value="F:carbohydrate binding"/>
    <property type="evidence" value="ECO:0007669"/>
    <property type="project" value="UniProtKB-KW"/>
</dbReference>
<keyword evidence="9" id="KW-0547">Nucleotide-binding</keyword>
<feature type="chain" id="PRO_5010302987" description="non-specific serine/threonine protein kinase" evidence="21">
    <location>
        <begin position="34"/>
        <end position="1016"/>
    </location>
</feature>
<dbReference type="PANTHER" id="PTHR27002:SF998">
    <property type="entry name" value="PROTEIN KINASE DOMAIN-CONTAINING PROTEIN"/>
    <property type="match status" value="1"/>
</dbReference>
<dbReference type="PaxDb" id="4097-A0A1S4BVM4"/>
<dbReference type="CDD" id="cd14066">
    <property type="entry name" value="STKc_IRAK"/>
    <property type="match status" value="1"/>
</dbReference>
<evidence type="ECO:0000256" key="7">
    <source>
        <dbReference type="ARBA" id="ARBA00022729"/>
    </source>
</evidence>
<evidence type="ECO:0000256" key="5">
    <source>
        <dbReference type="ARBA" id="ARBA00022679"/>
    </source>
</evidence>
<evidence type="ECO:0000256" key="19">
    <source>
        <dbReference type="SAM" id="MobiDB-lite"/>
    </source>
</evidence>
<evidence type="ECO:0000256" key="6">
    <source>
        <dbReference type="ARBA" id="ARBA00022692"/>
    </source>
</evidence>
<keyword evidence="5" id="KW-0808">Transferase</keyword>
<gene>
    <name evidence="26" type="primary">LOC107812342</name>
</gene>
<evidence type="ECO:0000256" key="14">
    <source>
        <dbReference type="ARBA" id="ARBA00023157"/>
    </source>
</evidence>
<dbReference type="InterPro" id="IPR001480">
    <property type="entry name" value="Bulb-type_lectin_dom"/>
</dbReference>
<dbReference type="GO" id="GO:0005886">
    <property type="term" value="C:plasma membrane"/>
    <property type="evidence" value="ECO:0000318"/>
    <property type="project" value="GO_Central"/>
</dbReference>
<evidence type="ECO:0000256" key="16">
    <source>
        <dbReference type="ARBA" id="ARBA00023180"/>
    </source>
</evidence>
<evidence type="ECO:0000256" key="17">
    <source>
        <dbReference type="ARBA" id="ARBA00047899"/>
    </source>
</evidence>
<feature type="domain" description="Apple" evidence="24">
    <location>
        <begin position="339"/>
        <end position="419"/>
    </location>
</feature>
<evidence type="ECO:0000313" key="25">
    <source>
        <dbReference type="Proteomes" id="UP000790787"/>
    </source>
</evidence>
<dbReference type="EC" id="2.7.11.1" evidence="2"/>
<evidence type="ECO:0000256" key="11">
    <source>
        <dbReference type="ARBA" id="ARBA00022840"/>
    </source>
</evidence>
<dbReference type="Proteomes" id="UP000790787">
    <property type="component" value="Chromosome 2"/>
</dbReference>
<dbReference type="RefSeq" id="XP_016492883.1">
    <property type="nucleotide sequence ID" value="XM_016637397.1"/>
</dbReference>
<dbReference type="Pfam" id="PF08276">
    <property type="entry name" value="PAN_2"/>
    <property type="match status" value="1"/>
</dbReference>
<comment type="catalytic activity">
    <reaction evidence="17">
        <text>L-threonyl-[protein] + ATP = O-phospho-L-threonyl-[protein] + ADP + H(+)</text>
        <dbReference type="Rhea" id="RHEA:46608"/>
        <dbReference type="Rhea" id="RHEA-COMP:11060"/>
        <dbReference type="Rhea" id="RHEA-COMP:11605"/>
        <dbReference type="ChEBI" id="CHEBI:15378"/>
        <dbReference type="ChEBI" id="CHEBI:30013"/>
        <dbReference type="ChEBI" id="CHEBI:30616"/>
        <dbReference type="ChEBI" id="CHEBI:61977"/>
        <dbReference type="ChEBI" id="CHEBI:456216"/>
        <dbReference type="EC" id="2.7.11.1"/>
    </reaction>
</comment>
<dbReference type="Gene3D" id="3.30.200.20">
    <property type="entry name" value="Phosphorylase Kinase, domain 1"/>
    <property type="match status" value="1"/>
</dbReference>
<evidence type="ECO:0000256" key="18">
    <source>
        <dbReference type="ARBA" id="ARBA00048679"/>
    </source>
</evidence>
<dbReference type="PROSITE" id="PS50011">
    <property type="entry name" value="PROTEIN_KINASE_DOM"/>
    <property type="match status" value="1"/>
</dbReference>
<dbReference type="FunFam" id="3.30.200.20:FF:000330">
    <property type="entry name" value="G-type lectin S-receptor-like serine/threonine-protein kinase At4g03230"/>
    <property type="match status" value="1"/>
</dbReference>
<dbReference type="CDD" id="cd01098">
    <property type="entry name" value="PAN_AP_plant"/>
    <property type="match status" value="1"/>
</dbReference>
<evidence type="ECO:0000256" key="15">
    <source>
        <dbReference type="ARBA" id="ARBA00023170"/>
    </source>
</evidence>
<dbReference type="PANTHER" id="PTHR27002">
    <property type="entry name" value="RECEPTOR-LIKE SERINE/THREONINE-PROTEIN KINASE SD1-8"/>
    <property type="match status" value="1"/>
</dbReference>
<dbReference type="GeneID" id="107812342"/>
<feature type="compositionally biased region" description="Low complexity" evidence="19">
    <location>
        <begin position="991"/>
        <end position="1003"/>
    </location>
</feature>
<feature type="signal peptide" evidence="21">
    <location>
        <begin position="1"/>
        <end position="33"/>
    </location>
</feature>
<keyword evidence="15" id="KW-0675">Receptor</keyword>
<evidence type="ECO:0000256" key="12">
    <source>
        <dbReference type="ARBA" id="ARBA00022989"/>
    </source>
</evidence>
<dbReference type="SUPFAM" id="SSF51110">
    <property type="entry name" value="alpha-D-mannose-specific plant lectins"/>
    <property type="match status" value="1"/>
</dbReference>
<evidence type="ECO:0000256" key="13">
    <source>
        <dbReference type="ARBA" id="ARBA00023136"/>
    </source>
</evidence>
<keyword evidence="3" id="KW-1003">Cell membrane</keyword>
<dbReference type="SMR" id="A0A1S4BVM4"/>
<dbReference type="AlphaFoldDB" id="A0A1S4BVM4"/>
<reference evidence="26" key="2">
    <citation type="submission" date="2025-08" db="UniProtKB">
        <authorList>
            <consortium name="RefSeq"/>
        </authorList>
    </citation>
    <scope>IDENTIFICATION</scope>
    <source>
        <tissue evidence="26">Leaf</tissue>
    </source>
</reference>
<evidence type="ECO:0000256" key="21">
    <source>
        <dbReference type="SAM" id="SignalP"/>
    </source>
</evidence>
<feature type="domain" description="Bulb-type lectin" evidence="23">
    <location>
        <begin position="35"/>
        <end position="163"/>
    </location>
</feature>
<dbReference type="InterPro" id="IPR000858">
    <property type="entry name" value="S_locus_glycoprot_dom"/>
</dbReference>
<proteinExistence type="predicted"/>
<dbReference type="Pfam" id="PF01453">
    <property type="entry name" value="B_lectin"/>
    <property type="match status" value="1"/>
</dbReference>
<evidence type="ECO:0000259" key="22">
    <source>
        <dbReference type="PROSITE" id="PS50011"/>
    </source>
</evidence>
<keyword evidence="14" id="KW-1015">Disulfide bond</keyword>
<evidence type="ECO:0000259" key="24">
    <source>
        <dbReference type="PROSITE" id="PS50948"/>
    </source>
</evidence>
<dbReference type="KEGG" id="nta:107812342"/>
<dbReference type="SMART" id="SM00108">
    <property type="entry name" value="B_lectin"/>
    <property type="match status" value="1"/>
</dbReference>
<keyword evidence="12 20" id="KW-1133">Transmembrane helix</keyword>
<comment type="catalytic activity">
    <reaction evidence="18">
        <text>L-seryl-[protein] + ATP = O-phospho-L-seryl-[protein] + ADP + H(+)</text>
        <dbReference type="Rhea" id="RHEA:17989"/>
        <dbReference type="Rhea" id="RHEA-COMP:9863"/>
        <dbReference type="Rhea" id="RHEA-COMP:11604"/>
        <dbReference type="ChEBI" id="CHEBI:15378"/>
        <dbReference type="ChEBI" id="CHEBI:29999"/>
        <dbReference type="ChEBI" id="CHEBI:30616"/>
        <dbReference type="ChEBI" id="CHEBI:83421"/>
        <dbReference type="ChEBI" id="CHEBI:456216"/>
        <dbReference type="EC" id="2.7.11.1"/>
    </reaction>
</comment>
<dbReference type="InterPro" id="IPR011009">
    <property type="entry name" value="Kinase-like_dom_sf"/>
</dbReference>
<dbReference type="RefSeq" id="XP_016492883.1">
    <property type="nucleotide sequence ID" value="XM_016637397.2"/>
</dbReference>
<dbReference type="FunFam" id="1.10.510.10:FF:000060">
    <property type="entry name" value="G-type lectin S-receptor-like serine/threonine-protein kinase"/>
    <property type="match status" value="1"/>
</dbReference>
<dbReference type="PROSITE" id="PS50948">
    <property type="entry name" value="PAN"/>
    <property type="match status" value="1"/>
</dbReference>
<dbReference type="GO" id="GO:0048544">
    <property type="term" value="P:recognition of pollen"/>
    <property type="evidence" value="ECO:0007669"/>
    <property type="project" value="InterPro"/>
</dbReference>
<dbReference type="PROSITE" id="PS50927">
    <property type="entry name" value="BULB_LECTIN"/>
    <property type="match status" value="1"/>
</dbReference>
<keyword evidence="7 21" id="KW-0732">Signal</keyword>
<dbReference type="Pfam" id="PF00954">
    <property type="entry name" value="S_locus_glycop"/>
    <property type="match status" value="1"/>
</dbReference>
<dbReference type="InterPro" id="IPR001245">
    <property type="entry name" value="Ser-Thr/Tyr_kinase_cat_dom"/>
</dbReference>
<dbReference type="GO" id="GO:0004674">
    <property type="term" value="F:protein serine/threonine kinase activity"/>
    <property type="evidence" value="ECO:0000318"/>
    <property type="project" value="GO_Central"/>
</dbReference>
<keyword evidence="6 20" id="KW-0812">Transmembrane</keyword>
<evidence type="ECO:0000256" key="4">
    <source>
        <dbReference type="ARBA" id="ARBA00022527"/>
    </source>
</evidence>
<evidence type="ECO:0000256" key="8">
    <source>
        <dbReference type="ARBA" id="ARBA00022734"/>
    </source>
</evidence>
<dbReference type="PROSITE" id="PS00108">
    <property type="entry name" value="PROTEIN_KINASE_ST"/>
    <property type="match status" value="1"/>
</dbReference>
<dbReference type="InterPro" id="IPR000719">
    <property type="entry name" value="Prot_kinase_dom"/>
</dbReference>
<dbReference type="GO" id="GO:0007165">
    <property type="term" value="P:signal transduction"/>
    <property type="evidence" value="ECO:0000318"/>
    <property type="project" value="GO_Central"/>
</dbReference>
<dbReference type="Gene3D" id="2.90.10.10">
    <property type="entry name" value="Bulb-type lectin domain"/>
    <property type="match status" value="1"/>
</dbReference>
<dbReference type="InterPro" id="IPR003609">
    <property type="entry name" value="Pan_app"/>
</dbReference>
<reference evidence="25" key="1">
    <citation type="journal article" date="2014" name="Nat. Commun.">
        <title>The tobacco genome sequence and its comparison with those of tomato and potato.</title>
        <authorList>
            <person name="Sierro N."/>
            <person name="Battey J.N."/>
            <person name="Ouadi S."/>
            <person name="Bakaher N."/>
            <person name="Bovet L."/>
            <person name="Willig A."/>
            <person name="Goepfert S."/>
            <person name="Peitsch M.C."/>
            <person name="Ivanov N.V."/>
        </authorList>
    </citation>
    <scope>NUCLEOTIDE SEQUENCE [LARGE SCALE GENOMIC DNA]</scope>
</reference>
<keyword evidence="16" id="KW-0325">Glycoprotein</keyword>
<dbReference type="CDD" id="cd00028">
    <property type="entry name" value="B_lectin"/>
    <property type="match status" value="1"/>
</dbReference>
<keyword evidence="13 20" id="KW-0472">Membrane</keyword>
<evidence type="ECO:0000256" key="20">
    <source>
        <dbReference type="SAM" id="Phobius"/>
    </source>
</evidence>
<dbReference type="GO" id="GO:0005524">
    <property type="term" value="F:ATP binding"/>
    <property type="evidence" value="ECO:0007669"/>
    <property type="project" value="UniProtKB-KW"/>
</dbReference>
<keyword evidence="25" id="KW-1185">Reference proteome</keyword>
<dbReference type="SMART" id="SM00473">
    <property type="entry name" value="PAN_AP"/>
    <property type="match status" value="1"/>
</dbReference>
<feature type="domain" description="Protein kinase" evidence="22">
    <location>
        <begin position="698"/>
        <end position="981"/>
    </location>
</feature>
<organism evidence="25 26">
    <name type="scientific">Nicotiana tabacum</name>
    <name type="common">Common tobacco</name>
    <dbReference type="NCBI Taxonomy" id="4097"/>
    <lineage>
        <taxon>Eukaryota</taxon>
        <taxon>Viridiplantae</taxon>
        <taxon>Streptophyta</taxon>
        <taxon>Embryophyta</taxon>
        <taxon>Tracheophyta</taxon>
        <taxon>Spermatophyta</taxon>
        <taxon>Magnoliopsida</taxon>
        <taxon>eudicotyledons</taxon>
        <taxon>Gunneridae</taxon>
        <taxon>Pentapetalae</taxon>
        <taxon>asterids</taxon>
        <taxon>lamiids</taxon>
        <taxon>Solanales</taxon>
        <taxon>Solanaceae</taxon>
        <taxon>Nicotianoideae</taxon>
        <taxon>Nicotianeae</taxon>
        <taxon>Nicotiana</taxon>
    </lineage>
</organism>
<accession>A0A1S4BVM4</accession>
<dbReference type="SMART" id="SM00220">
    <property type="entry name" value="S_TKc"/>
    <property type="match status" value="1"/>
</dbReference>
<evidence type="ECO:0000256" key="3">
    <source>
        <dbReference type="ARBA" id="ARBA00022475"/>
    </source>
</evidence>
<name>A0A1S4BVM4_TOBAC</name>
<evidence type="ECO:0000256" key="2">
    <source>
        <dbReference type="ARBA" id="ARBA00012513"/>
    </source>
</evidence>
<dbReference type="InterPro" id="IPR008271">
    <property type="entry name" value="Ser/Thr_kinase_AS"/>
</dbReference>
<evidence type="ECO:0000313" key="26">
    <source>
        <dbReference type="RefSeq" id="XP_016492883.1"/>
    </source>
</evidence>
<dbReference type="Gene3D" id="1.10.510.10">
    <property type="entry name" value="Transferase(Phosphotransferase) domain 1"/>
    <property type="match status" value="1"/>
</dbReference>
<comment type="subcellular location">
    <subcellularLocation>
        <location evidence="1">Cell membrane</location>
        <topology evidence="1">Single-pass type I membrane protein</topology>
    </subcellularLocation>
</comment>
<evidence type="ECO:0000256" key="10">
    <source>
        <dbReference type="ARBA" id="ARBA00022777"/>
    </source>
</evidence>
<keyword evidence="8" id="KW-0430">Lectin</keyword>
<evidence type="ECO:0000256" key="9">
    <source>
        <dbReference type="ARBA" id="ARBA00022741"/>
    </source>
</evidence>
<feature type="transmembrane region" description="Helical" evidence="20">
    <location>
        <begin position="618"/>
        <end position="641"/>
    </location>
</feature>
<evidence type="ECO:0000256" key="1">
    <source>
        <dbReference type="ARBA" id="ARBA00004251"/>
    </source>
</evidence>
<dbReference type="Pfam" id="PF07714">
    <property type="entry name" value="PK_Tyr_Ser-Thr"/>
    <property type="match status" value="1"/>
</dbReference>
<dbReference type="InterPro" id="IPR036426">
    <property type="entry name" value="Bulb-type_lectin_dom_sf"/>
</dbReference>
<keyword evidence="11" id="KW-0067">ATP-binding</keyword>
<keyword evidence="4" id="KW-0723">Serine/threonine-protein kinase</keyword>
<evidence type="ECO:0000259" key="23">
    <source>
        <dbReference type="PROSITE" id="PS50927"/>
    </source>
</evidence>
<keyword evidence="10" id="KW-0418">Kinase</keyword>
<dbReference type="GO" id="GO:0006955">
    <property type="term" value="P:immune response"/>
    <property type="evidence" value="ECO:0000318"/>
    <property type="project" value="GO_Central"/>
</dbReference>
<protein>
    <recommendedName>
        <fullName evidence="2">non-specific serine/threonine protein kinase</fullName>
        <ecNumber evidence="2">2.7.11.1</ecNumber>
    </recommendedName>
</protein>
<dbReference type="OrthoDB" id="1741851at2759"/>
<feature type="region of interest" description="Disordered" evidence="19">
    <location>
        <begin position="975"/>
        <end position="1016"/>
    </location>
</feature>
<sequence length="1016" mass="114141">MLSAQLHSHIQLSNFLHLLFALLIISCHLKCDARNTINGSSKLVDNGETLVSTGKKFEMGFYSNDGDQFNRYVGIWYYNLSPKTIVWVANLNKPIPVSRIKNEDISVAVAEDGNLKVWNSYNAHAYFSTQLEISASKRRVELLDSGNLVLVDESGAKLWQSFLNPTDTFLPGMKMDRGLKLTDFRSGFTFQLEQANNKKYVILKDGGIYWKGSVSTSGSFGFSEMPAYIANMLSNFTENNTVDSSYANSIFERTRLLMNSSGEIQFYSWDKESSQWSLMWLAPKDTCDVYKKCGKFGICNSNHVSSLCKCLPGFEPDSPENLRAGEFSGGCSRMSVNSCEEDNVGKLDTFLDLRSMKFASPDRLHTNTNTSDDCRRLCLRDCQCQAYTYDNFVCGIWLSILKNLQENYSGGFNLSIRVATSNIEATARDCKPCGTNLIPYPLSIGPDCGDPLYYSFSCDDLAGQVSFQTLNGNYTVVNFNKGNRTFVIEAAHNESVGNCDDKGPVTEIFRLNQSSPFKAIDWCYNAKKHLTSEPLSRGNDLILISWKPPLEPVCTTSEDCIDWPNSTCNITEQGERKCICKPDYKWNGLSLNCTLVSELAIQVPLNRKLAPSRNHERALVISISVILGVIILCATSYIIYLNKRVASTEAREIVLGNPMEYLPRRGSFDEDLITEDDKRQIDVPFFSLNSILVATDNFSNATKLGRGGFGPVYKGKFPEGADMAVKRLSCHSGQGVEEFKTEVMLIAKLQHRNLVRLLGYCVEGNEKILLYEYMPNKSLDTFIFDHTFCQLLDWRIRFEIILDIARGLLYLHQDSRLRIIHRDLKTSNILLDEEMNAKISDFGLARIIEGKSTEANTNRVVGTYGYMSPEYALEGLFSIKSDVFAFGVVVLEIISGKRNMEFFEDVNLTGYVWRLWMKDKAIDIIDQTIVESCDDKEVIKCVNVALLCVQEDQGDRPTMSNVVLMLGGESMTLPRPNQPSFITRRNAAAGSTSSSSSKMYSTSNKELTITHDEEGR</sequence>
<dbReference type="SUPFAM" id="SSF56112">
    <property type="entry name" value="Protein kinase-like (PK-like)"/>
    <property type="match status" value="1"/>
</dbReference>